<dbReference type="InterPro" id="IPR004320">
    <property type="entry name" value="BPS1_pln"/>
</dbReference>
<dbReference type="Pfam" id="PF03087">
    <property type="entry name" value="BPS1"/>
    <property type="match status" value="1"/>
</dbReference>
<protein>
    <submittedName>
        <fullName evidence="1">Uncharacterized protein</fullName>
    </submittedName>
</protein>
<reference evidence="1" key="2">
    <citation type="journal article" date="2024" name="Plant">
        <title>Genomic evolution and insights into agronomic trait innovations of Sesamum species.</title>
        <authorList>
            <person name="Miao H."/>
            <person name="Wang L."/>
            <person name="Qu L."/>
            <person name="Liu H."/>
            <person name="Sun Y."/>
            <person name="Le M."/>
            <person name="Wang Q."/>
            <person name="Wei S."/>
            <person name="Zheng Y."/>
            <person name="Lin W."/>
            <person name="Duan Y."/>
            <person name="Cao H."/>
            <person name="Xiong S."/>
            <person name="Wang X."/>
            <person name="Wei L."/>
            <person name="Li C."/>
            <person name="Ma Q."/>
            <person name="Ju M."/>
            <person name="Zhao R."/>
            <person name="Li G."/>
            <person name="Mu C."/>
            <person name="Tian Q."/>
            <person name="Mei H."/>
            <person name="Zhang T."/>
            <person name="Gao T."/>
            <person name="Zhang H."/>
        </authorList>
    </citation>
    <scope>NUCLEOTIDE SEQUENCE</scope>
    <source>
        <strain evidence="1">3651</strain>
    </source>
</reference>
<proteinExistence type="predicted"/>
<keyword evidence="2" id="KW-1185">Reference proteome</keyword>
<dbReference type="PANTHER" id="PTHR33070">
    <property type="entry name" value="OS06G0725500 PROTEIN"/>
    <property type="match status" value="1"/>
</dbReference>
<dbReference type="GO" id="GO:0048367">
    <property type="term" value="P:shoot system development"/>
    <property type="evidence" value="ECO:0007669"/>
    <property type="project" value="InterPro"/>
</dbReference>
<comment type="caution">
    <text evidence="1">The sequence shown here is derived from an EMBL/GenBank/DDBJ whole genome shotgun (WGS) entry which is preliminary data.</text>
</comment>
<dbReference type="PANTHER" id="PTHR33070:SF129">
    <property type="entry name" value="DUF241 DOMAIN PROTEIN"/>
    <property type="match status" value="1"/>
</dbReference>
<name>A0AAE1YWJ6_9LAMI</name>
<dbReference type="EMBL" id="JACGWO010000001">
    <property type="protein sequence ID" value="KAK4437574.1"/>
    <property type="molecule type" value="Genomic_DNA"/>
</dbReference>
<evidence type="ECO:0000313" key="1">
    <source>
        <dbReference type="EMBL" id="KAK4437574.1"/>
    </source>
</evidence>
<sequence length="149" mass="16917">MALSPLRSKAFHHGRLLSLPSRSHPAMSQFDEKLSRVRAAEASCSSLSSMNNKLKGLKSLYGNADHLLLLPHVHRIISQESRGKWVTQILDGYIKLLDACSSAKDLISQTKQDVQELLSALRRKDVQGIRCYLTSRMRSKKMIQKFFKH</sequence>
<dbReference type="Proteomes" id="UP001293254">
    <property type="component" value="Unassembled WGS sequence"/>
</dbReference>
<organism evidence="1 2">
    <name type="scientific">Sesamum alatum</name>
    <dbReference type="NCBI Taxonomy" id="300844"/>
    <lineage>
        <taxon>Eukaryota</taxon>
        <taxon>Viridiplantae</taxon>
        <taxon>Streptophyta</taxon>
        <taxon>Embryophyta</taxon>
        <taxon>Tracheophyta</taxon>
        <taxon>Spermatophyta</taxon>
        <taxon>Magnoliopsida</taxon>
        <taxon>eudicotyledons</taxon>
        <taxon>Gunneridae</taxon>
        <taxon>Pentapetalae</taxon>
        <taxon>asterids</taxon>
        <taxon>lamiids</taxon>
        <taxon>Lamiales</taxon>
        <taxon>Pedaliaceae</taxon>
        <taxon>Sesamum</taxon>
    </lineage>
</organism>
<dbReference type="AlphaFoldDB" id="A0AAE1YWJ6"/>
<accession>A0AAE1YWJ6</accession>
<gene>
    <name evidence="1" type="ORF">Salat_0091400</name>
</gene>
<dbReference type="GO" id="GO:0048364">
    <property type="term" value="P:root development"/>
    <property type="evidence" value="ECO:0007669"/>
    <property type="project" value="InterPro"/>
</dbReference>
<evidence type="ECO:0000313" key="2">
    <source>
        <dbReference type="Proteomes" id="UP001293254"/>
    </source>
</evidence>
<reference evidence="1" key="1">
    <citation type="submission" date="2020-06" db="EMBL/GenBank/DDBJ databases">
        <authorList>
            <person name="Li T."/>
            <person name="Hu X."/>
            <person name="Zhang T."/>
            <person name="Song X."/>
            <person name="Zhang H."/>
            <person name="Dai N."/>
            <person name="Sheng W."/>
            <person name="Hou X."/>
            <person name="Wei L."/>
        </authorList>
    </citation>
    <scope>NUCLEOTIDE SEQUENCE</scope>
    <source>
        <strain evidence="1">3651</strain>
        <tissue evidence="1">Leaf</tissue>
    </source>
</reference>